<proteinExistence type="predicted"/>
<comment type="caution">
    <text evidence="1">The sequence shown here is derived from an EMBL/GenBank/DDBJ whole genome shotgun (WGS) entry which is preliminary data.</text>
</comment>
<accession>A0A0A2A559</accession>
<reference evidence="2" key="1">
    <citation type="journal article" date="2014" name="Sci. Data">
        <title>Genomes of diverse isolates of the marine cyanobacterium Prochlorococcus.</title>
        <authorList>
            <person name="Biller S."/>
            <person name="Berube P."/>
            <person name="Thompson J."/>
            <person name="Kelly L."/>
            <person name="Roggensack S."/>
            <person name="Awad L."/>
            <person name="Roache-Johnson K."/>
            <person name="Ding H."/>
            <person name="Giovannoni S.J."/>
            <person name="Moore L.R."/>
            <person name="Chisholm S.W."/>
        </authorList>
    </citation>
    <scope>NUCLEOTIDE SEQUENCE [LARGE SCALE GENOMIC DNA]</scope>
    <source>
        <strain evidence="2">MIT 9201</strain>
    </source>
</reference>
<gene>
    <name evidence="1" type="ORF">EU95_1317</name>
</gene>
<dbReference type="AlphaFoldDB" id="A0A0A2A559"/>
<sequence length="50" mass="6110">MGCNAWLRSSCWCLRFNWANYPWDLLKMKPISFELYEKLLKAYESSKKIF</sequence>
<dbReference type="STRING" id="93057.EU95_1317"/>
<organism evidence="1 2">
    <name type="scientific">Prochlorococcus marinus str. MIT 9201</name>
    <dbReference type="NCBI Taxonomy" id="93057"/>
    <lineage>
        <taxon>Bacteria</taxon>
        <taxon>Bacillati</taxon>
        <taxon>Cyanobacteriota</taxon>
        <taxon>Cyanophyceae</taxon>
        <taxon>Synechococcales</taxon>
        <taxon>Prochlorococcaceae</taxon>
        <taxon>Prochlorococcus</taxon>
    </lineage>
</organism>
<evidence type="ECO:0000313" key="1">
    <source>
        <dbReference type="EMBL" id="KGF95624.1"/>
    </source>
</evidence>
<dbReference type="Proteomes" id="UP000030355">
    <property type="component" value="Unassembled WGS sequence"/>
</dbReference>
<evidence type="ECO:0000313" key="2">
    <source>
        <dbReference type="Proteomes" id="UP000030355"/>
    </source>
</evidence>
<dbReference type="EMBL" id="JNAL01000014">
    <property type="protein sequence ID" value="KGF95624.1"/>
    <property type="molecule type" value="Genomic_DNA"/>
</dbReference>
<protein>
    <submittedName>
        <fullName evidence="1">Uncharacterized protein</fullName>
    </submittedName>
</protein>
<name>A0A0A2A559_PROMR</name>